<evidence type="ECO:0000256" key="1">
    <source>
        <dbReference type="ARBA" id="ARBA00004651"/>
    </source>
</evidence>
<sequence length="305" mass="35289">MNNSSGIQSSERHYSLEPKIAWYWSARLIISAFAILGNGVVIFLIATKKRLQIICNWFVLSLAVSDFCVGLLLTPTGLVCSYLFPCDWRLQLAFYNFLLFASTLNLWAMIYDRHHAIVHPLTYLTQMTTRKITVIISLPWSTSGLVSFIRLLWFYDNTLRKEIESYYRVFVDLFFGLFSCLLLVIIFVRILMIVFRHSRSAASQAAHLSFNQTFRVKYKYKRERLSAKILGAVLCLFVVCYSLSIYISFCLNFKLCSPSPQLRLASILLIHLNCAINCFVYALLKKDFRTELRKLLKCDSELNIA</sequence>
<feature type="transmembrane region" description="Helical" evidence="9">
    <location>
        <begin position="132"/>
        <end position="153"/>
    </location>
</feature>
<keyword evidence="3 9" id="KW-0812">Transmembrane</keyword>
<evidence type="ECO:0000313" key="11">
    <source>
        <dbReference type="EMBL" id="CAH3148135.1"/>
    </source>
</evidence>
<accession>A0AAU9XJ28</accession>
<dbReference type="SMART" id="SM01381">
    <property type="entry name" value="7TM_GPCR_Srsx"/>
    <property type="match status" value="1"/>
</dbReference>
<evidence type="ECO:0000256" key="2">
    <source>
        <dbReference type="ARBA" id="ARBA00022475"/>
    </source>
</evidence>
<keyword evidence="5" id="KW-0297">G-protein coupled receptor</keyword>
<dbReference type="InterPro" id="IPR000276">
    <property type="entry name" value="GPCR_Rhodpsn"/>
</dbReference>
<feature type="transmembrane region" description="Helical" evidence="9">
    <location>
        <begin position="229"/>
        <end position="249"/>
    </location>
</feature>
<evidence type="ECO:0000256" key="9">
    <source>
        <dbReference type="SAM" id="Phobius"/>
    </source>
</evidence>
<dbReference type="PANTHER" id="PTHR24249:SF372">
    <property type="entry name" value="G-PROTEIN COUPLED RECEPTORS FAMILY 1 PROFILE DOMAIN-CONTAINING PROTEIN"/>
    <property type="match status" value="1"/>
</dbReference>
<organism evidence="11 12">
    <name type="scientific">Pocillopora meandrina</name>
    <dbReference type="NCBI Taxonomy" id="46732"/>
    <lineage>
        <taxon>Eukaryota</taxon>
        <taxon>Metazoa</taxon>
        <taxon>Cnidaria</taxon>
        <taxon>Anthozoa</taxon>
        <taxon>Hexacorallia</taxon>
        <taxon>Scleractinia</taxon>
        <taxon>Astrocoeniina</taxon>
        <taxon>Pocilloporidae</taxon>
        <taxon>Pocillopora</taxon>
    </lineage>
</organism>
<evidence type="ECO:0000256" key="6">
    <source>
        <dbReference type="ARBA" id="ARBA00023136"/>
    </source>
</evidence>
<name>A0AAU9XJ28_9CNID</name>
<dbReference type="EMBL" id="CALNXJ010000044">
    <property type="protein sequence ID" value="CAH3148135.1"/>
    <property type="molecule type" value="Genomic_DNA"/>
</dbReference>
<feature type="non-terminal residue" evidence="11">
    <location>
        <position position="305"/>
    </location>
</feature>
<keyword evidence="2" id="KW-1003">Cell membrane</keyword>
<keyword evidence="6 9" id="KW-0472">Membrane</keyword>
<reference evidence="11 12" key="1">
    <citation type="submission" date="2022-05" db="EMBL/GenBank/DDBJ databases">
        <authorList>
            <consortium name="Genoscope - CEA"/>
            <person name="William W."/>
        </authorList>
    </citation>
    <scope>NUCLEOTIDE SEQUENCE [LARGE SCALE GENOMIC DNA]</scope>
</reference>
<evidence type="ECO:0000256" key="8">
    <source>
        <dbReference type="ARBA" id="ARBA00023224"/>
    </source>
</evidence>
<evidence type="ECO:0000256" key="7">
    <source>
        <dbReference type="ARBA" id="ARBA00023170"/>
    </source>
</evidence>
<evidence type="ECO:0000259" key="10">
    <source>
        <dbReference type="PROSITE" id="PS50262"/>
    </source>
</evidence>
<keyword evidence="8" id="KW-0807">Transducer</keyword>
<evidence type="ECO:0000256" key="4">
    <source>
        <dbReference type="ARBA" id="ARBA00022989"/>
    </source>
</evidence>
<dbReference type="InterPro" id="IPR017452">
    <property type="entry name" value="GPCR_Rhodpsn_7TM"/>
</dbReference>
<evidence type="ECO:0000256" key="5">
    <source>
        <dbReference type="ARBA" id="ARBA00023040"/>
    </source>
</evidence>
<dbReference type="Proteomes" id="UP001159428">
    <property type="component" value="Unassembled WGS sequence"/>
</dbReference>
<gene>
    <name evidence="11" type="ORF">PMEA_00023725</name>
</gene>
<dbReference type="AlphaFoldDB" id="A0AAU9XJ28"/>
<evidence type="ECO:0000256" key="3">
    <source>
        <dbReference type="ARBA" id="ARBA00022692"/>
    </source>
</evidence>
<dbReference type="PANTHER" id="PTHR24249">
    <property type="entry name" value="HISTAMINE RECEPTOR-RELATED G-PROTEIN COUPLED RECEPTOR"/>
    <property type="match status" value="1"/>
</dbReference>
<feature type="transmembrane region" description="Helical" evidence="9">
    <location>
        <begin position="20"/>
        <end position="45"/>
    </location>
</feature>
<dbReference type="GO" id="GO:0005886">
    <property type="term" value="C:plasma membrane"/>
    <property type="evidence" value="ECO:0007669"/>
    <property type="project" value="UniProtKB-SubCell"/>
</dbReference>
<comment type="caution">
    <text evidence="11">The sequence shown here is derived from an EMBL/GenBank/DDBJ whole genome shotgun (WGS) entry which is preliminary data.</text>
</comment>
<keyword evidence="12" id="KW-1185">Reference proteome</keyword>
<dbReference type="Gene3D" id="1.20.1070.10">
    <property type="entry name" value="Rhodopsin 7-helix transmembrane proteins"/>
    <property type="match status" value="1"/>
</dbReference>
<dbReference type="Pfam" id="PF00001">
    <property type="entry name" value="7tm_1"/>
    <property type="match status" value="1"/>
</dbReference>
<feature type="domain" description="G-protein coupled receptors family 1 profile" evidence="10">
    <location>
        <begin position="37"/>
        <end position="281"/>
    </location>
</feature>
<dbReference type="PRINTS" id="PR00237">
    <property type="entry name" value="GPCRRHODOPSN"/>
</dbReference>
<feature type="transmembrane region" description="Helical" evidence="9">
    <location>
        <begin position="261"/>
        <end position="284"/>
    </location>
</feature>
<evidence type="ECO:0000313" key="12">
    <source>
        <dbReference type="Proteomes" id="UP001159428"/>
    </source>
</evidence>
<feature type="transmembrane region" description="Helical" evidence="9">
    <location>
        <begin position="57"/>
        <end position="84"/>
    </location>
</feature>
<protein>
    <recommendedName>
        <fullName evidence="10">G-protein coupled receptors family 1 profile domain-containing protein</fullName>
    </recommendedName>
</protein>
<comment type="subcellular location">
    <subcellularLocation>
        <location evidence="1">Cell membrane</location>
        <topology evidence="1">Multi-pass membrane protein</topology>
    </subcellularLocation>
</comment>
<dbReference type="GO" id="GO:0004930">
    <property type="term" value="F:G protein-coupled receptor activity"/>
    <property type="evidence" value="ECO:0007669"/>
    <property type="project" value="UniProtKB-KW"/>
</dbReference>
<dbReference type="SUPFAM" id="SSF81321">
    <property type="entry name" value="Family A G protein-coupled receptor-like"/>
    <property type="match status" value="1"/>
</dbReference>
<feature type="transmembrane region" description="Helical" evidence="9">
    <location>
        <begin position="90"/>
        <end position="111"/>
    </location>
</feature>
<keyword evidence="7" id="KW-0675">Receptor</keyword>
<dbReference type="InterPro" id="IPR050569">
    <property type="entry name" value="TAAR"/>
</dbReference>
<proteinExistence type="predicted"/>
<keyword evidence="4 9" id="KW-1133">Transmembrane helix</keyword>
<dbReference type="PROSITE" id="PS50262">
    <property type="entry name" value="G_PROTEIN_RECEP_F1_2"/>
    <property type="match status" value="1"/>
</dbReference>
<feature type="transmembrane region" description="Helical" evidence="9">
    <location>
        <begin position="173"/>
        <end position="195"/>
    </location>
</feature>